<comment type="function">
    <text evidence="8">Gustatory receptor which mediates acceptance or avoidance behavior, depending on its substrates.</text>
</comment>
<dbReference type="GO" id="GO:0008049">
    <property type="term" value="P:male courtship behavior"/>
    <property type="evidence" value="ECO:0007669"/>
    <property type="project" value="TreeGrafter"/>
</dbReference>
<dbReference type="InParanoid" id="A0A482XMN3"/>
<dbReference type="GO" id="GO:0050909">
    <property type="term" value="P:sensory perception of taste"/>
    <property type="evidence" value="ECO:0007669"/>
    <property type="project" value="InterPro"/>
</dbReference>
<evidence type="ECO:0000256" key="6">
    <source>
        <dbReference type="ARBA" id="ARBA00023170"/>
    </source>
</evidence>
<feature type="transmembrane region" description="Helical" evidence="8">
    <location>
        <begin position="29"/>
        <end position="52"/>
    </location>
</feature>
<evidence type="ECO:0000313" key="9">
    <source>
        <dbReference type="EMBL" id="RZF47395.1"/>
    </source>
</evidence>
<evidence type="ECO:0000256" key="1">
    <source>
        <dbReference type="ARBA" id="ARBA00004651"/>
    </source>
</evidence>
<keyword evidence="2 8" id="KW-1003">Cell membrane</keyword>
<feature type="transmembrane region" description="Helical" evidence="8">
    <location>
        <begin position="310"/>
        <end position="332"/>
    </location>
</feature>
<dbReference type="OrthoDB" id="6614977at2759"/>
<comment type="caution">
    <text evidence="8">Lacks conserved residue(s) required for the propagation of feature annotation.</text>
</comment>
<keyword evidence="6 8" id="KW-0675">Receptor</keyword>
<dbReference type="STRING" id="195883.A0A482XMN3"/>
<dbReference type="FunCoup" id="A0A482XMN3">
    <property type="interactions" value="18"/>
</dbReference>
<dbReference type="GO" id="GO:0030424">
    <property type="term" value="C:axon"/>
    <property type="evidence" value="ECO:0007669"/>
    <property type="project" value="TreeGrafter"/>
</dbReference>
<evidence type="ECO:0000256" key="8">
    <source>
        <dbReference type="RuleBase" id="RU363108"/>
    </source>
</evidence>
<evidence type="ECO:0000256" key="3">
    <source>
        <dbReference type="ARBA" id="ARBA00022692"/>
    </source>
</evidence>
<keyword evidence="7 8" id="KW-0807">Transducer</keyword>
<evidence type="ECO:0000256" key="5">
    <source>
        <dbReference type="ARBA" id="ARBA00023136"/>
    </source>
</evidence>
<keyword evidence="5 8" id="KW-0472">Membrane</keyword>
<dbReference type="SMR" id="A0A482XMN3"/>
<evidence type="ECO:0000256" key="4">
    <source>
        <dbReference type="ARBA" id="ARBA00022989"/>
    </source>
</evidence>
<evidence type="ECO:0000313" key="10">
    <source>
        <dbReference type="Proteomes" id="UP000291343"/>
    </source>
</evidence>
<accession>A0A482XMN3</accession>
<gene>
    <name evidence="9" type="ORF">LSTR_LSTR009134</name>
</gene>
<comment type="similarity">
    <text evidence="8">Belongs to the insect chemoreceptor superfamily. Gustatory receptor (GR) family.</text>
</comment>
<dbReference type="EMBL" id="QKKF02004374">
    <property type="protein sequence ID" value="RZF47395.1"/>
    <property type="molecule type" value="Genomic_DNA"/>
</dbReference>
<dbReference type="GO" id="GO:0007165">
    <property type="term" value="P:signal transduction"/>
    <property type="evidence" value="ECO:0007669"/>
    <property type="project" value="UniProtKB-KW"/>
</dbReference>
<feature type="transmembrane region" description="Helical" evidence="8">
    <location>
        <begin position="159"/>
        <end position="183"/>
    </location>
</feature>
<sequence>MVYRNVIVVMKISRFFGLSPFWNSKSNSVFSLFILQMFYVVLLALLFAYLCYMNNFLQTVMAVYPWQKKIRRLSTVFEFLSVTVIVFSSWLCCFIFNKKMLIFMDAFSRVEKLFLLLGVEKFHLNRSFSQTPQMILVISIVSVNYSLEYLENGHKLEHLLIVSLYMIFIYQFVNVMLGVRAYFCCINNYLCQIYHSRSLYKLQDREFITRNQYMRIYTIWKAAKFQNKLFPENLDYTSTNPNLNVAQVIKEIHRYLSELCTEINSYYAAQLLLCFLLKLLSITLSLYYLSSFKVGELHLTLEGVSRLYPVINKGFVFASNLLQLVLIVYACVKTAEEASFTGILVHGLLNSDLQPRMRKELMIFSQQILHQKITFTAAGFFVIDFTLINNVIGAVTTYLVILIQFQLST</sequence>
<dbReference type="PANTHER" id="PTHR21143:SF104">
    <property type="entry name" value="GUSTATORY RECEPTOR 8A-RELATED"/>
    <property type="match status" value="1"/>
</dbReference>
<dbReference type="GO" id="GO:0030425">
    <property type="term" value="C:dendrite"/>
    <property type="evidence" value="ECO:0007669"/>
    <property type="project" value="TreeGrafter"/>
</dbReference>
<keyword evidence="4 8" id="KW-1133">Transmembrane helix</keyword>
<dbReference type="PANTHER" id="PTHR21143">
    <property type="entry name" value="INVERTEBRATE GUSTATORY RECEPTOR"/>
    <property type="match status" value="1"/>
</dbReference>
<comment type="caution">
    <text evidence="9">The sequence shown here is derived from an EMBL/GenBank/DDBJ whole genome shotgun (WGS) entry which is preliminary data.</text>
</comment>
<name>A0A482XMN3_LAOST</name>
<organism evidence="9 10">
    <name type="scientific">Laodelphax striatellus</name>
    <name type="common">Small brown planthopper</name>
    <name type="synonym">Delphax striatella</name>
    <dbReference type="NCBI Taxonomy" id="195883"/>
    <lineage>
        <taxon>Eukaryota</taxon>
        <taxon>Metazoa</taxon>
        <taxon>Ecdysozoa</taxon>
        <taxon>Arthropoda</taxon>
        <taxon>Hexapoda</taxon>
        <taxon>Insecta</taxon>
        <taxon>Pterygota</taxon>
        <taxon>Neoptera</taxon>
        <taxon>Paraneoptera</taxon>
        <taxon>Hemiptera</taxon>
        <taxon>Auchenorrhyncha</taxon>
        <taxon>Fulgoroidea</taxon>
        <taxon>Delphacidae</taxon>
        <taxon>Criomorphinae</taxon>
        <taxon>Laodelphax</taxon>
    </lineage>
</organism>
<feature type="transmembrane region" description="Helical" evidence="8">
    <location>
        <begin position="375"/>
        <end position="403"/>
    </location>
</feature>
<feature type="transmembrane region" description="Helical" evidence="8">
    <location>
        <begin position="266"/>
        <end position="289"/>
    </location>
</feature>
<dbReference type="GO" id="GO:0043025">
    <property type="term" value="C:neuronal cell body"/>
    <property type="evidence" value="ECO:0007669"/>
    <property type="project" value="TreeGrafter"/>
</dbReference>
<dbReference type="Pfam" id="PF08395">
    <property type="entry name" value="7tm_7"/>
    <property type="match status" value="1"/>
</dbReference>
<dbReference type="Proteomes" id="UP000291343">
    <property type="component" value="Unassembled WGS sequence"/>
</dbReference>
<dbReference type="GO" id="GO:0005886">
    <property type="term" value="C:plasma membrane"/>
    <property type="evidence" value="ECO:0007669"/>
    <property type="project" value="UniProtKB-SubCell"/>
</dbReference>
<dbReference type="AlphaFoldDB" id="A0A482XMN3"/>
<comment type="subcellular location">
    <subcellularLocation>
        <location evidence="1 8">Cell membrane</location>
        <topology evidence="1 8">Multi-pass membrane protein</topology>
    </subcellularLocation>
</comment>
<feature type="transmembrane region" description="Helical" evidence="8">
    <location>
        <begin position="73"/>
        <end position="97"/>
    </location>
</feature>
<evidence type="ECO:0000256" key="7">
    <source>
        <dbReference type="ARBA" id="ARBA00023224"/>
    </source>
</evidence>
<proteinExistence type="inferred from homology"/>
<protein>
    <recommendedName>
        <fullName evidence="8">Gustatory receptor</fullName>
    </recommendedName>
</protein>
<keyword evidence="10" id="KW-1185">Reference proteome</keyword>
<evidence type="ECO:0000256" key="2">
    <source>
        <dbReference type="ARBA" id="ARBA00022475"/>
    </source>
</evidence>
<dbReference type="GO" id="GO:0007635">
    <property type="term" value="P:chemosensory behavior"/>
    <property type="evidence" value="ECO:0007669"/>
    <property type="project" value="TreeGrafter"/>
</dbReference>
<reference evidence="9 10" key="1">
    <citation type="journal article" date="2017" name="Gigascience">
        <title>Genome sequence of the small brown planthopper, Laodelphax striatellus.</title>
        <authorList>
            <person name="Zhu J."/>
            <person name="Jiang F."/>
            <person name="Wang X."/>
            <person name="Yang P."/>
            <person name="Bao Y."/>
            <person name="Zhao W."/>
            <person name="Wang W."/>
            <person name="Lu H."/>
            <person name="Wang Q."/>
            <person name="Cui N."/>
            <person name="Li J."/>
            <person name="Chen X."/>
            <person name="Luo L."/>
            <person name="Yu J."/>
            <person name="Kang L."/>
            <person name="Cui F."/>
        </authorList>
    </citation>
    <scope>NUCLEOTIDE SEQUENCE [LARGE SCALE GENOMIC DNA]</scope>
    <source>
        <strain evidence="9">Lst14</strain>
    </source>
</reference>
<dbReference type="InterPro" id="IPR013604">
    <property type="entry name" value="7TM_chemorcpt"/>
</dbReference>
<keyword evidence="3 8" id="KW-0812">Transmembrane</keyword>